<dbReference type="OrthoDB" id="2988645at2"/>
<dbReference type="EMBL" id="CP018839">
    <property type="protein sequence ID" value="APR05668.1"/>
    <property type="molecule type" value="Genomic_DNA"/>
</dbReference>
<dbReference type="Proteomes" id="UP000185739">
    <property type="component" value="Chromosome"/>
</dbReference>
<dbReference type="KEGG" id="tcl:Tchl_2845"/>
<proteinExistence type="predicted"/>
<gene>
    <name evidence="1" type="ORF">Tchl_2845</name>
</gene>
<evidence type="ECO:0000313" key="2">
    <source>
        <dbReference type="Proteomes" id="UP000185739"/>
    </source>
</evidence>
<dbReference type="STRING" id="96773.Tchl_2845"/>
<keyword evidence="2" id="KW-1185">Reference proteome</keyword>
<dbReference type="RefSeq" id="WP_075149006.1">
    <property type="nucleotide sequence ID" value="NZ_CP018839.1"/>
</dbReference>
<organism evidence="1 2">
    <name type="scientific">Thauera chlorobenzoica</name>
    <dbReference type="NCBI Taxonomy" id="96773"/>
    <lineage>
        <taxon>Bacteria</taxon>
        <taxon>Pseudomonadati</taxon>
        <taxon>Pseudomonadota</taxon>
        <taxon>Betaproteobacteria</taxon>
        <taxon>Rhodocyclales</taxon>
        <taxon>Zoogloeaceae</taxon>
        <taxon>Thauera</taxon>
    </lineage>
</organism>
<name>A0A1H5Z3P0_9RHOO</name>
<reference evidence="1 2" key="1">
    <citation type="submission" date="2016-12" db="EMBL/GenBank/DDBJ databases">
        <title>Complete genome sequence of Thauera chlorobenzoica, a Betaproteobacterium degrading haloaromatics anaerobically to CO2 and halides.</title>
        <authorList>
            <person name="Goris T."/>
            <person name="Mergelsberg M."/>
            <person name="Boll M."/>
        </authorList>
    </citation>
    <scope>NUCLEOTIDE SEQUENCE [LARGE SCALE GENOMIC DNA]</scope>
    <source>
        <strain evidence="1 2">3CB1</strain>
    </source>
</reference>
<accession>A0A1H5Z3P0</accession>
<protein>
    <submittedName>
        <fullName evidence="1">Uncharacterized protein</fullName>
    </submittedName>
</protein>
<sequence>MPRPDTRPWREGVDPEQAERRLRWARELLDDADEAIQAQQRIIKHDGKLEAHLLSLNALRSQQRQLRGEIAELMQQRQFEFVDFALDGPKYSGHRANAMHLGAFLHAVQKLYAHIKHGKLVRNAGQRIAPSLLGQCQLDVEAFFPSSFGVRFVAHTDSDLDDGYSATNEALEATFDLITAEYPLEVAERVTPWGMRQYRNLVTTLVKAEATPKVRWVSPEGDERSWTADQNALLTLQNRLVVLHHEEPRTLDAVGVLTGASLRRRRFEFSGQHLITGTTPKELEGKVTEFFGKPCRIVYSETIFFDDRTDQEKRSRTLMDITLP</sequence>
<evidence type="ECO:0000313" key="1">
    <source>
        <dbReference type="EMBL" id="APR05668.1"/>
    </source>
</evidence>
<dbReference type="AlphaFoldDB" id="A0A1H5Z3P0"/>